<accession>A0AAV4D077</accession>
<organism evidence="3 4">
    <name type="scientific">Plakobranchus ocellatus</name>
    <dbReference type="NCBI Taxonomy" id="259542"/>
    <lineage>
        <taxon>Eukaryota</taxon>
        <taxon>Metazoa</taxon>
        <taxon>Spiralia</taxon>
        <taxon>Lophotrochozoa</taxon>
        <taxon>Mollusca</taxon>
        <taxon>Gastropoda</taxon>
        <taxon>Heterobranchia</taxon>
        <taxon>Euthyneura</taxon>
        <taxon>Panpulmonata</taxon>
        <taxon>Sacoglossa</taxon>
        <taxon>Placobranchoidea</taxon>
        <taxon>Plakobranchidae</taxon>
        <taxon>Plakobranchus</taxon>
    </lineage>
</organism>
<feature type="domain" description="Endonuclease/exonuclease/phosphatase" evidence="2">
    <location>
        <begin position="49"/>
        <end position="256"/>
    </location>
</feature>
<name>A0AAV4D077_9GAST</name>
<dbReference type="Proteomes" id="UP000735302">
    <property type="component" value="Unassembled WGS sequence"/>
</dbReference>
<reference evidence="3 4" key="1">
    <citation type="journal article" date="2021" name="Elife">
        <title>Chloroplast acquisition without the gene transfer in kleptoplastic sea slugs, Plakobranchus ocellatus.</title>
        <authorList>
            <person name="Maeda T."/>
            <person name="Takahashi S."/>
            <person name="Yoshida T."/>
            <person name="Shimamura S."/>
            <person name="Takaki Y."/>
            <person name="Nagai Y."/>
            <person name="Toyoda A."/>
            <person name="Suzuki Y."/>
            <person name="Arimoto A."/>
            <person name="Ishii H."/>
            <person name="Satoh N."/>
            <person name="Nishiyama T."/>
            <person name="Hasebe M."/>
            <person name="Maruyama T."/>
            <person name="Minagawa J."/>
            <person name="Obokata J."/>
            <person name="Shigenobu S."/>
        </authorList>
    </citation>
    <scope>NUCLEOTIDE SEQUENCE [LARGE SCALE GENOMIC DNA]</scope>
</reference>
<evidence type="ECO:0000313" key="4">
    <source>
        <dbReference type="Proteomes" id="UP000735302"/>
    </source>
</evidence>
<evidence type="ECO:0000259" key="2">
    <source>
        <dbReference type="Pfam" id="PF03372"/>
    </source>
</evidence>
<keyword evidence="4" id="KW-1185">Reference proteome</keyword>
<proteinExistence type="predicted"/>
<protein>
    <recommendedName>
        <fullName evidence="2">Endonuclease/exonuclease/phosphatase domain-containing protein</fullName>
    </recommendedName>
</protein>
<comment type="caution">
    <text evidence="3">The sequence shown here is derived from an EMBL/GenBank/DDBJ whole genome shotgun (WGS) entry which is preliminary data.</text>
</comment>
<feature type="signal peptide" evidence="1">
    <location>
        <begin position="1"/>
        <end position="27"/>
    </location>
</feature>
<dbReference type="InterPro" id="IPR005135">
    <property type="entry name" value="Endo/exonuclease/phosphatase"/>
</dbReference>
<feature type="chain" id="PRO_5043450198" description="Endonuclease/exonuclease/phosphatase domain-containing protein" evidence="1">
    <location>
        <begin position="28"/>
        <end position="384"/>
    </location>
</feature>
<evidence type="ECO:0000256" key="1">
    <source>
        <dbReference type="SAM" id="SignalP"/>
    </source>
</evidence>
<gene>
    <name evidence="3" type="ORF">PoB_006403000</name>
</gene>
<keyword evidence="1" id="KW-0732">Signal</keyword>
<dbReference type="SUPFAM" id="SSF56219">
    <property type="entry name" value="DNase I-like"/>
    <property type="match status" value="1"/>
</dbReference>
<evidence type="ECO:0000313" key="3">
    <source>
        <dbReference type="EMBL" id="GFO37525.1"/>
    </source>
</evidence>
<dbReference type="AlphaFoldDB" id="A0AAV4D077"/>
<sequence>MVEILRPLDVLVVVAALLVIFPGEASGGCSTVTTFNAGLAPRVDKYWDRRDLIADALAAEGADVLCLQEMWFEDDMRHVINDLKSMYPHHYSPLHTGKNKLKDDSWSWFARSACKASELSAMIFYLLPCAISKGCAKVFSESSEAGLGCVASKCSKTLKDNSIGPNCVSCLVISSSGVLDITDRCHKVFGSDLRMNPSGLMVMSKKPLSNSIYKPYFEGRDMTLHRGFIQTEVEGVGTMMCSHLTSVFDHYWEYDLPFSSYAEQSLAEIDVIHQRLGTSNHILAADLNTGKAVSSSDPAKNLTAEAPESIARLTSYGYNTDKYLTDDGRCTYCISNDLVKSHNVAIDDVLVMGNAFSSVTKQRVLDQKNPSLSDHYGVRARLCS</sequence>
<dbReference type="GO" id="GO:0003824">
    <property type="term" value="F:catalytic activity"/>
    <property type="evidence" value="ECO:0007669"/>
    <property type="project" value="InterPro"/>
</dbReference>
<dbReference type="Pfam" id="PF03372">
    <property type="entry name" value="Exo_endo_phos"/>
    <property type="match status" value="1"/>
</dbReference>
<dbReference type="InterPro" id="IPR036691">
    <property type="entry name" value="Endo/exonu/phosph_ase_sf"/>
</dbReference>
<dbReference type="EMBL" id="BLXT01007237">
    <property type="protein sequence ID" value="GFO37525.1"/>
    <property type="molecule type" value="Genomic_DNA"/>
</dbReference>
<dbReference type="Gene3D" id="3.60.10.10">
    <property type="entry name" value="Endonuclease/exonuclease/phosphatase"/>
    <property type="match status" value="2"/>
</dbReference>